<protein>
    <submittedName>
        <fullName evidence="1">Uncharacterized protein</fullName>
    </submittedName>
</protein>
<reference evidence="2" key="1">
    <citation type="journal article" date="2017" name="Genome Biol. Evol.">
        <title>The complete genome sequence of the phytopathogenic fungus Sclerotinia sclerotiorum reveals insights into the genome architecture of broad host range pathogens.</title>
        <authorList>
            <person name="Derbyshire M."/>
            <person name="Denton-Giles M."/>
            <person name="Hegedus D."/>
            <person name="Seifbarghy S."/>
            <person name="Rollins J."/>
            <person name="van Kan J."/>
            <person name="Seidl M.F."/>
            <person name="Faino L."/>
            <person name="Mbengue M."/>
            <person name="Navaud O."/>
            <person name="Raffaele S."/>
            <person name="Hammond-Kosack K."/>
            <person name="Heard S."/>
            <person name="Oliver R."/>
        </authorList>
    </citation>
    <scope>NUCLEOTIDE SEQUENCE [LARGE SCALE GENOMIC DNA]</scope>
    <source>
        <strain evidence="2">ATCC 18683 / 1980 / Ss-1</strain>
    </source>
</reference>
<dbReference type="RefSeq" id="XP_001597322.1">
    <property type="nucleotide sequence ID" value="XM_001597272.1"/>
</dbReference>
<organism evidence="1 2">
    <name type="scientific">Sclerotinia sclerotiorum (strain ATCC 18683 / 1980 / Ss-1)</name>
    <name type="common">White mold</name>
    <name type="synonym">Whetzelinia sclerotiorum</name>
    <dbReference type="NCBI Taxonomy" id="665079"/>
    <lineage>
        <taxon>Eukaryota</taxon>
        <taxon>Fungi</taxon>
        <taxon>Dikarya</taxon>
        <taxon>Ascomycota</taxon>
        <taxon>Pezizomycotina</taxon>
        <taxon>Leotiomycetes</taxon>
        <taxon>Helotiales</taxon>
        <taxon>Sclerotiniaceae</taxon>
        <taxon>Sclerotinia</taxon>
    </lineage>
</organism>
<sequence>MSTCQEMQIDVPSYLENSKILDAFAWKATKFLLDHGVSVQLALLLCLVMANRSVYHAKFMPVQITEYLYQAGFKDVSEYDDYGYTPSMRCIEWIGGSYTTKNFRFEFTLDSIALLWWYMSKGVGFLKSYGFYNETLLHRIARRLRSFVEIQDCSPIIDMPQYLALKSLVVMKKHDDCICACSNGGCLPVTRMMALRRESRFPQDAEDHRREGIDYRLKKTYQISEFLDSEATDYSWVAESFFRAFTFSMLELTHTCFCEKHPSDHSTASEIAEIREEEAGLIEQLDELVAESLEMFRAFEGSLTAFLKTKWKPRIDDYLEQNDEKMDAESLQKIREIGVNME</sequence>
<dbReference type="AlphaFoldDB" id="A0A1D9PTR8"/>
<accession>A0A1D9PTR8</accession>
<evidence type="ECO:0000313" key="1">
    <source>
        <dbReference type="EMBL" id="APA06056.1"/>
    </source>
</evidence>
<dbReference type="KEGG" id="ssl:SS1G_01516"/>
<dbReference type="Proteomes" id="UP000177798">
    <property type="component" value="Chromosome 1"/>
</dbReference>
<name>A0A1D9PTR8_SCLS1</name>
<proteinExistence type="predicted"/>
<dbReference type="OrthoDB" id="5422117at2759"/>
<gene>
    <name evidence="1" type="ORF">sscle_01g008260</name>
</gene>
<evidence type="ECO:0000313" key="2">
    <source>
        <dbReference type="Proteomes" id="UP000177798"/>
    </source>
</evidence>
<dbReference type="EMBL" id="CP017814">
    <property type="protein sequence ID" value="APA06056.1"/>
    <property type="molecule type" value="Genomic_DNA"/>
</dbReference>
<dbReference type="VEuPathDB" id="FungiDB:sscle_01g008260"/>